<keyword evidence="2" id="KW-0234">DNA repair</keyword>
<dbReference type="Proteomes" id="UP001519460">
    <property type="component" value="Unassembled WGS sequence"/>
</dbReference>
<evidence type="ECO:0000256" key="2">
    <source>
        <dbReference type="RuleBase" id="RU369042"/>
    </source>
</evidence>
<feature type="region of interest" description="Disordered" evidence="4">
    <location>
        <begin position="988"/>
        <end position="1048"/>
    </location>
</feature>
<dbReference type="GO" id="GO:0048476">
    <property type="term" value="C:Holliday junction resolvase complex"/>
    <property type="evidence" value="ECO:0007669"/>
    <property type="project" value="UniProtKB-UniRule"/>
</dbReference>
<keyword evidence="2" id="KW-0255">Endonuclease</keyword>
<feature type="compositionally biased region" description="Basic residues" evidence="4">
    <location>
        <begin position="441"/>
        <end position="451"/>
    </location>
</feature>
<feature type="region of interest" description="Disordered" evidence="4">
    <location>
        <begin position="1593"/>
        <end position="1621"/>
    </location>
</feature>
<comment type="similarity">
    <text evidence="2">Belongs to the XPF family.</text>
</comment>
<comment type="subunit">
    <text evidence="2">Interacts with EME1.</text>
</comment>
<feature type="domain" description="ERCC4" evidence="5">
    <location>
        <begin position="664"/>
        <end position="768"/>
    </location>
</feature>
<dbReference type="InterPro" id="IPR011335">
    <property type="entry name" value="Restrct_endonuc-II-like"/>
</dbReference>
<feature type="compositionally biased region" description="Polar residues" evidence="4">
    <location>
        <begin position="1664"/>
        <end position="1692"/>
    </location>
</feature>
<dbReference type="GO" id="GO:0008821">
    <property type="term" value="F:crossover junction DNA endonuclease activity"/>
    <property type="evidence" value="ECO:0007669"/>
    <property type="project" value="UniProtKB-UniRule"/>
</dbReference>
<dbReference type="PANTHER" id="PTHR13451">
    <property type="entry name" value="CLASS II CROSSOVER JUNCTION ENDONUCLEASE MUS81"/>
    <property type="match status" value="1"/>
</dbReference>
<name>A0ABD0JN29_9CAEN</name>
<feature type="region of interest" description="Disordered" evidence="4">
    <location>
        <begin position="1648"/>
        <end position="1848"/>
    </location>
</feature>
<dbReference type="InterPro" id="IPR033309">
    <property type="entry name" value="Mus81"/>
</dbReference>
<feature type="coiled-coil region" evidence="3">
    <location>
        <begin position="1431"/>
        <end position="1458"/>
    </location>
</feature>
<keyword evidence="2" id="KW-0460">Magnesium</keyword>
<protein>
    <recommendedName>
        <fullName evidence="2">Crossover junction endonuclease MUS81</fullName>
        <ecNumber evidence="2">3.1.22.-</ecNumber>
    </recommendedName>
</protein>
<feature type="region of interest" description="Disordered" evidence="4">
    <location>
        <begin position="1479"/>
        <end position="1510"/>
    </location>
</feature>
<keyword evidence="1 2" id="KW-0378">Hydrolase</keyword>
<dbReference type="GO" id="GO:0046872">
    <property type="term" value="F:metal ion binding"/>
    <property type="evidence" value="ECO:0007669"/>
    <property type="project" value="UniProtKB-UniRule"/>
</dbReference>
<dbReference type="InterPro" id="IPR036388">
    <property type="entry name" value="WH-like_DNA-bd_sf"/>
</dbReference>
<dbReference type="EMBL" id="JACVVK020000385">
    <property type="protein sequence ID" value="KAK7476101.1"/>
    <property type="molecule type" value="Genomic_DNA"/>
</dbReference>
<dbReference type="GO" id="GO:0000727">
    <property type="term" value="P:double-strand break repair via break-induced replication"/>
    <property type="evidence" value="ECO:0007669"/>
    <property type="project" value="UniProtKB-UniRule"/>
</dbReference>
<feature type="compositionally biased region" description="Polar residues" evidence="4">
    <location>
        <begin position="1742"/>
        <end position="1760"/>
    </location>
</feature>
<feature type="compositionally biased region" description="Basic residues" evidence="4">
    <location>
        <begin position="2056"/>
        <end position="2067"/>
    </location>
</feature>
<dbReference type="GO" id="GO:0003677">
    <property type="term" value="F:DNA binding"/>
    <property type="evidence" value="ECO:0007669"/>
    <property type="project" value="UniProtKB-UniRule"/>
</dbReference>
<feature type="compositionally biased region" description="Polar residues" evidence="4">
    <location>
        <begin position="1604"/>
        <end position="1621"/>
    </location>
</feature>
<evidence type="ECO:0000313" key="6">
    <source>
        <dbReference type="EMBL" id="KAK7476101.1"/>
    </source>
</evidence>
<accession>A0ABD0JN29</accession>
<feature type="compositionally biased region" description="Low complexity" evidence="4">
    <location>
        <begin position="1826"/>
        <end position="1843"/>
    </location>
</feature>
<feature type="compositionally biased region" description="Basic and acidic residues" evidence="4">
    <location>
        <begin position="1302"/>
        <end position="1312"/>
    </location>
</feature>
<dbReference type="Gene3D" id="3.40.50.10130">
    <property type="match status" value="1"/>
</dbReference>
<comment type="function">
    <text evidence="2">Interacts with EME1 to form a DNA structure-specific endonuclease with substrate preference for branched DNA structures with a 5'-end at the branch nick. Typical substrates include 3'-flap structures, D-loops, replication forks and nicked Holliday junctions. May be required in mitosis for the processing of stalled or collapsed replication fork intermediates. May be required in meiosis for the repair of meiosis-specific double strand breaks subsequent to single-end invasion (SEI).</text>
</comment>
<reference evidence="6 7" key="1">
    <citation type="journal article" date="2023" name="Sci. Data">
        <title>Genome assembly of the Korean intertidal mud-creeper Batillaria attramentaria.</title>
        <authorList>
            <person name="Patra A.K."/>
            <person name="Ho P.T."/>
            <person name="Jun S."/>
            <person name="Lee S.J."/>
            <person name="Kim Y."/>
            <person name="Won Y.J."/>
        </authorList>
    </citation>
    <scope>NUCLEOTIDE SEQUENCE [LARGE SCALE GENOMIC DNA]</scope>
    <source>
        <strain evidence="6">Wonlab-2016</strain>
    </source>
</reference>
<feature type="compositionally biased region" description="Basic and acidic residues" evidence="4">
    <location>
        <begin position="1648"/>
        <end position="1663"/>
    </location>
</feature>
<dbReference type="Pfam" id="PF02732">
    <property type="entry name" value="ERCC4"/>
    <property type="match status" value="1"/>
</dbReference>
<feature type="compositionally biased region" description="Polar residues" evidence="4">
    <location>
        <begin position="1016"/>
        <end position="1027"/>
    </location>
</feature>
<comment type="subcellular location">
    <subcellularLocation>
        <location evidence="2">Nucleus</location>
    </subcellularLocation>
</comment>
<feature type="compositionally biased region" description="Polar residues" evidence="4">
    <location>
        <begin position="1708"/>
        <end position="1722"/>
    </location>
</feature>
<gene>
    <name evidence="6" type="ORF">BaRGS_00032655</name>
</gene>
<proteinExistence type="inferred from homology"/>
<feature type="compositionally biased region" description="Polar residues" evidence="4">
    <location>
        <begin position="1083"/>
        <end position="1109"/>
    </location>
</feature>
<dbReference type="CDD" id="cd21036">
    <property type="entry name" value="WH_MUS81"/>
    <property type="match status" value="1"/>
</dbReference>
<feature type="region of interest" description="Disordered" evidence="4">
    <location>
        <begin position="1079"/>
        <end position="1142"/>
    </location>
</feature>
<feature type="region of interest" description="Disordered" evidence="4">
    <location>
        <begin position="1272"/>
        <end position="1312"/>
    </location>
</feature>
<sequence length="2067" mass="230319">MASRRVRIRPFRMYNPKFYDRKLHAVDITDLNGTLIRQLREEFQKATKSNLKIKNLYYQNQALEDNRSVAHYNLPNGAVLETSANPVWMVLIHVKKIENEAEQNQESTDEADSQVSTSTLGTDKLYNKLLINLSKAKKHFDTPEQLCDFMEEIGATDPGLSRQYFEAAYKQYEQFDLHEPDPIKSLQAREAARLGLDESTDIKSDHSLRLRVNNMTSWRTDSVSGKGAPTTYKQSDRPKGVMCTSCQMNEASSGESVCGDCIDEQLHRACKKKTDAKFDDLFYQNQPLADDRSVAHYNFPDGSILETTSNPLWVAMIHVKIIEIGRERDANPDNPFIQRWTNKSHIHKVTLLSVLFNAKKEYARQPPNFGTCEEFIQYIENLGKKGAAINRRYSGQDFQRMFNEYLQHDVNQPDPLQSFQAREAARLGLVGENGDEETRPKGQKGKGKKTGTGKGKQLVRRITTGKQGGKQNTARLCEDCEQNVAEIYCGNCTKMDGTSGVLLCLACTDYNHRGALRGGHDCKDISEAPKARREPQEYCPHPYKAPFAIILAMTRALFENQQKLSLDEDEIKLRAQPLTDTDLYDKQAGKVMGGFDCIENTLLPKNLLQKEASGRHTFALTQSGTELGRKLDVYDQALQRFLQDSGVPRLPLRLHTQVATQRLCLVVDEHERDLTRLRSLADIAGINIIVRKLPVADYVWVLAPELDAGHVRYDGSHPEMEILLPVFVERKSWIDYHDTVRFGRWETQIRKMKACGVLYNFILIEGCVNDLRNVTDERKEKLQMDLEQLSMESGFYISRTSCWSKSSTWLFWLTHQLAAAYTQGRFAGEVIFFSQLQSRLTQGMREMRAGRMVRPVNPSGPCLVWNAEELVTAIFRDSLGEKPFEVTCREVFAASNHQRELLIVKDLDVFNKDRHTLLYNCLRLVSTTLPVTKESVAGVIEEQLMANIKGLVHYDVIAYWLLFLQINFGVYVMRAESDEDVDRLQEWFSFGRPGGDNPGMPAQDPSVTAPSPDRLQPQTVATATRPTQHTDEDLDPPAVPLPIIPSSLEDDDFAVDSQAEERMMQEALSLSLISSLSHDEVDGSTTLSSEPRPSTSHNPPSPVASSSRVDNLDVGSHSKAAFSPPPCTPSGRRSPLTSPVGASMDDAIFIDSQDSQQDDSPVPTLVDLEEFGNGDSIETDQLNPYHIRSEDLVAGGETQQGLSLRKLITPDRHNLTGASFDVNENKIPNRVSTLNTASFPITDFRKAPDAPNSQQGTESLSILDSHSADAGVTSDFPIVSPNRKRTTLSDPGAAANASAVIPEKKQRKQIETDEEMARRLQEELNSASSEGVDESVLISDLSSGSPQRSLEDSSPVFVEVGDHDNVDVAHEESAVLDDEALARKLQLEEEESAQQKADRITAEKSTPPMKTDRAFLPSAAAELHTKSDVCIEDDEALARILQQQLEEEEMEIKMSDKAVTVIDDEELARKLQEEEEMKVKAASGSNVSFTDDKLPRKQPARKTPAKRVTAEKNKTLASPGELLSLNDNALAKKLQEEEEMEAGGCICKSNTAVSSKTSLSQTAKNEPLTEWERRVQDEEIARKLQAEEELAIKHEQLLGRSPRTRTSQKASPPDSLGSQSQVYKKLFMEEKMLRQKMTSQLEEYRKLQEERYKAERNSTDGKSHSLSTPGRNGVAFTSGSRSMNGTPGSLKSSWPKPAPSLQKVKPTCTESKVNHTPLNSAHVSEKTTPGKVAWSSRARETGLSQTPASSNVSSQNSKTFDPSHGKKNSTTVTSSRFYPPLHPSTDVKSEGSVDPFSSASPHRLSSSSTPSGYGDMKDSALTTKQTCSTSSSGFSKTSPTSPSVLFASGDKDTSLKLKEKSVFGLAAGKECNSKSKLFDSDDEDVSIIGVGDLVCDAGKDDLKGDAAVAGSQSQHVKGSSADDPQVLCNVTCGNCGQKGHNRTFVRCPNYFSAEEQARRDAKAAEQRRRAEERAREAEERLREEERALQRLQIVSYSVAGLTTFEIFQVDTRQRLQQNKEQMMAQIAAATQQCASQFQQQLDQLDHLQHTKERKVNAQKKRQQKKKQ</sequence>
<feature type="region of interest" description="Disordered" evidence="4">
    <location>
        <begin position="2048"/>
        <end position="2067"/>
    </location>
</feature>
<feature type="compositionally biased region" description="Low complexity" evidence="4">
    <location>
        <begin position="1795"/>
        <end position="1811"/>
    </location>
</feature>
<evidence type="ECO:0000256" key="1">
    <source>
        <dbReference type="ARBA" id="ARBA00022801"/>
    </source>
</evidence>
<dbReference type="Gene3D" id="1.10.10.10">
    <property type="entry name" value="Winged helix-like DNA-binding domain superfamily/Winged helix DNA-binding domain"/>
    <property type="match status" value="1"/>
</dbReference>
<keyword evidence="2" id="KW-0539">Nucleus</keyword>
<dbReference type="GO" id="GO:0005634">
    <property type="term" value="C:nucleus"/>
    <property type="evidence" value="ECO:0007669"/>
    <property type="project" value="UniProtKB-SubCell"/>
</dbReference>
<dbReference type="GO" id="GO:0006308">
    <property type="term" value="P:DNA catabolic process"/>
    <property type="evidence" value="ECO:0007669"/>
    <property type="project" value="UniProtKB-UniRule"/>
</dbReference>
<dbReference type="EC" id="3.1.22.-" evidence="2"/>
<dbReference type="SMART" id="SM00891">
    <property type="entry name" value="ERCC4"/>
    <property type="match status" value="1"/>
</dbReference>
<evidence type="ECO:0000256" key="4">
    <source>
        <dbReference type="SAM" id="MobiDB-lite"/>
    </source>
</evidence>
<organism evidence="6 7">
    <name type="scientific">Batillaria attramentaria</name>
    <dbReference type="NCBI Taxonomy" id="370345"/>
    <lineage>
        <taxon>Eukaryota</taxon>
        <taxon>Metazoa</taxon>
        <taxon>Spiralia</taxon>
        <taxon>Lophotrochozoa</taxon>
        <taxon>Mollusca</taxon>
        <taxon>Gastropoda</taxon>
        <taxon>Caenogastropoda</taxon>
        <taxon>Sorbeoconcha</taxon>
        <taxon>Cerithioidea</taxon>
        <taxon>Batillariidae</taxon>
        <taxon>Batillaria</taxon>
    </lineage>
</organism>
<keyword evidence="2" id="KW-0227">DNA damage</keyword>
<comment type="cofactor">
    <cofactor evidence="2">
        <name>Mg(2+)</name>
        <dbReference type="ChEBI" id="CHEBI:18420"/>
    </cofactor>
</comment>
<dbReference type="InterPro" id="IPR047417">
    <property type="entry name" value="WHD_MUS81"/>
</dbReference>
<dbReference type="PANTHER" id="PTHR13451:SF0">
    <property type="entry name" value="CROSSOVER JUNCTION ENDONUCLEASE MUS81"/>
    <property type="match status" value="1"/>
</dbReference>
<keyword evidence="2" id="KW-0540">Nuclease</keyword>
<dbReference type="InterPro" id="IPR006166">
    <property type="entry name" value="ERCC4_domain"/>
</dbReference>
<feature type="region of interest" description="Disordered" evidence="4">
    <location>
        <begin position="429"/>
        <end position="457"/>
    </location>
</feature>
<feature type="region of interest" description="Disordered" evidence="4">
    <location>
        <begin position="1389"/>
        <end position="1411"/>
    </location>
</feature>
<keyword evidence="2" id="KW-0479">Metal-binding</keyword>
<dbReference type="SUPFAM" id="SSF52980">
    <property type="entry name" value="Restriction endonuclease-like"/>
    <property type="match status" value="1"/>
</dbReference>
<keyword evidence="3" id="KW-0175">Coiled coil</keyword>
<evidence type="ECO:0000313" key="7">
    <source>
        <dbReference type="Proteomes" id="UP001519460"/>
    </source>
</evidence>
<comment type="caution">
    <text evidence="6">The sequence shown here is derived from an EMBL/GenBank/DDBJ whole genome shotgun (WGS) entry which is preliminary data.</text>
</comment>
<dbReference type="CDD" id="cd19757">
    <property type="entry name" value="Bbox1"/>
    <property type="match status" value="1"/>
</dbReference>
<evidence type="ECO:0000256" key="3">
    <source>
        <dbReference type="SAM" id="Coils"/>
    </source>
</evidence>
<evidence type="ECO:0000259" key="5">
    <source>
        <dbReference type="SMART" id="SM00891"/>
    </source>
</evidence>
<keyword evidence="7" id="KW-1185">Reference proteome</keyword>
<keyword evidence="2" id="KW-0233">DNA recombination</keyword>
<feature type="compositionally biased region" description="Basic residues" evidence="4">
    <location>
        <begin position="1496"/>
        <end position="1505"/>
    </location>
</feature>